<dbReference type="EMBL" id="CP045032">
    <property type="protein sequence ID" value="QFQ02630.1"/>
    <property type="molecule type" value="Genomic_DNA"/>
</dbReference>
<gene>
    <name evidence="1" type="ORF">CUROG_06340</name>
</gene>
<dbReference type="Proteomes" id="UP000326711">
    <property type="component" value="Chromosome"/>
</dbReference>
<dbReference type="KEGG" id="cuo:CUROG_06340"/>
<reference evidence="2" key="1">
    <citation type="submission" date="2019-10" db="EMBL/GenBank/DDBJ databases">
        <title>Complete genome sequence of Corynebacterium urogenitalis DSM 108747, isolated from the genital tract of a cow.</title>
        <authorList>
            <person name="Ruckert C."/>
            <person name="Ballas P."/>
            <person name="Wagener K."/>
            <person name="Drillich M."/>
            <person name="Kaempfer P."/>
            <person name="Busse H.-J."/>
            <person name="Ehling-Schulz M."/>
        </authorList>
    </citation>
    <scope>NUCLEOTIDE SEQUENCE [LARGE SCALE GENOMIC DNA]</scope>
    <source>
        <strain evidence="2">LMM 1652</strain>
    </source>
</reference>
<evidence type="ECO:0000313" key="2">
    <source>
        <dbReference type="Proteomes" id="UP000326711"/>
    </source>
</evidence>
<dbReference type="AlphaFoldDB" id="A0A5J6ZCN3"/>
<evidence type="ECO:0000313" key="1">
    <source>
        <dbReference type="EMBL" id="QFQ02630.1"/>
    </source>
</evidence>
<organism evidence="1 2">
    <name type="scientific">Corynebacterium urogenitale</name>
    <dbReference type="NCBI Taxonomy" id="2487892"/>
    <lineage>
        <taxon>Bacteria</taxon>
        <taxon>Bacillati</taxon>
        <taxon>Actinomycetota</taxon>
        <taxon>Actinomycetes</taxon>
        <taxon>Mycobacteriales</taxon>
        <taxon>Corynebacteriaceae</taxon>
        <taxon>Corynebacterium</taxon>
    </lineage>
</organism>
<name>A0A5J6ZCN3_9CORY</name>
<accession>A0A5J6ZCN3</accession>
<protein>
    <submittedName>
        <fullName evidence="1">Uncharacterized protein</fullName>
    </submittedName>
</protein>
<sequence>MDLNSLIYARAQKGSELFAVETGAVDDDEVCSTGVPQAFSRGWHMW</sequence>
<keyword evidence="2" id="KW-1185">Reference proteome</keyword>
<proteinExistence type="predicted"/>